<feature type="region of interest" description="Disordered" evidence="7">
    <location>
        <begin position="85"/>
        <end position="127"/>
    </location>
</feature>
<comment type="subcellular location">
    <subcellularLocation>
        <location evidence="1">Nucleus</location>
    </subcellularLocation>
</comment>
<sequence>MNPMQQKVTKRTQIRNSADDHKLDRYILIKYLNKEPVSINITPKKWPEDVKHKLYKPFTNQFTCSHCFEQFPTFGAIKRHISVHTKSPNEAMKEPEDESSEKDTAKGHEKETKLESSGNSVDDHEIDKGKKHQCKLCNKTFGFASSASRHKKTAHQGTRYHCTKCGNQYSRQDGLIRHMRREHLSKH</sequence>
<keyword evidence="2" id="KW-0479">Metal-binding</keyword>
<dbReference type="PANTHER" id="PTHR24394">
    <property type="entry name" value="ZINC FINGER PROTEIN"/>
    <property type="match status" value="1"/>
</dbReference>
<keyword evidence="9" id="KW-1185">Reference proteome</keyword>
<dbReference type="Gene3D" id="3.30.160.60">
    <property type="entry name" value="Classic Zinc Finger"/>
    <property type="match status" value="2"/>
</dbReference>
<proteinExistence type="predicted"/>
<evidence type="ECO:0000313" key="9">
    <source>
        <dbReference type="Proteomes" id="UP000749559"/>
    </source>
</evidence>
<accession>A0A8J1XME8</accession>
<evidence type="ECO:0000256" key="6">
    <source>
        <dbReference type="ARBA" id="ARBA00023242"/>
    </source>
</evidence>
<evidence type="ECO:0000256" key="5">
    <source>
        <dbReference type="ARBA" id="ARBA00022833"/>
    </source>
</evidence>
<evidence type="ECO:0000256" key="7">
    <source>
        <dbReference type="SAM" id="MobiDB-lite"/>
    </source>
</evidence>
<dbReference type="SUPFAM" id="SSF57667">
    <property type="entry name" value="beta-beta-alpha zinc fingers"/>
    <property type="match status" value="1"/>
</dbReference>
<evidence type="ECO:0000256" key="1">
    <source>
        <dbReference type="ARBA" id="ARBA00004123"/>
    </source>
</evidence>
<feature type="compositionally biased region" description="Basic and acidic residues" evidence="7">
    <location>
        <begin position="101"/>
        <end position="114"/>
    </location>
</feature>
<keyword evidence="4" id="KW-0863">Zinc-finger</keyword>
<dbReference type="PROSITE" id="PS50157">
    <property type="entry name" value="ZINC_FINGER_C2H2_2"/>
    <property type="match status" value="3"/>
</dbReference>
<dbReference type="InterPro" id="IPR013087">
    <property type="entry name" value="Znf_C2H2_type"/>
</dbReference>
<protein>
    <submittedName>
        <fullName evidence="8">Uncharacterized protein</fullName>
    </submittedName>
</protein>
<name>A0A8J1XME8_OWEFU</name>
<gene>
    <name evidence="8" type="ORF">OFUS_LOCUS5275</name>
</gene>
<organism evidence="8 9">
    <name type="scientific">Owenia fusiformis</name>
    <name type="common">Polychaete worm</name>
    <dbReference type="NCBI Taxonomy" id="6347"/>
    <lineage>
        <taxon>Eukaryota</taxon>
        <taxon>Metazoa</taxon>
        <taxon>Spiralia</taxon>
        <taxon>Lophotrochozoa</taxon>
        <taxon>Annelida</taxon>
        <taxon>Polychaeta</taxon>
        <taxon>Sedentaria</taxon>
        <taxon>Canalipalpata</taxon>
        <taxon>Sabellida</taxon>
        <taxon>Oweniida</taxon>
        <taxon>Oweniidae</taxon>
        <taxon>Owenia</taxon>
    </lineage>
</organism>
<dbReference type="GO" id="GO:0005634">
    <property type="term" value="C:nucleus"/>
    <property type="evidence" value="ECO:0007669"/>
    <property type="project" value="UniProtKB-SubCell"/>
</dbReference>
<dbReference type="GO" id="GO:0008270">
    <property type="term" value="F:zinc ion binding"/>
    <property type="evidence" value="ECO:0007669"/>
    <property type="project" value="UniProtKB-KW"/>
</dbReference>
<dbReference type="Proteomes" id="UP000749559">
    <property type="component" value="Unassembled WGS sequence"/>
</dbReference>
<dbReference type="EMBL" id="CAIIXF020000002">
    <property type="protein sequence ID" value="CAH1778345.1"/>
    <property type="molecule type" value="Genomic_DNA"/>
</dbReference>
<evidence type="ECO:0000256" key="2">
    <source>
        <dbReference type="ARBA" id="ARBA00022723"/>
    </source>
</evidence>
<keyword evidence="6" id="KW-0539">Nucleus</keyword>
<dbReference type="SMART" id="SM00355">
    <property type="entry name" value="ZnF_C2H2"/>
    <property type="match status" value="3"/>
</dbReference>
<dbReference type="PANTHER" id="PTHR24394:SF29">
    <property type="entry name" value="MYONEURIN"/>
    <property type="match status" value="1"/>
</dbReference>
<evidence type="ECO:0000256" key="3">
    <source>
        <dbReference type="ARBA" id="ARBA00022737"/>
    </source>
</evidence>
<dbReference type="AlphaFoldDB" id="A0A8J1XME8"/>
<dbReference type="OrthoDB" id="10261408at2759"/>
<keyword evidence="3" id="KW-0677">Repeat</keyword>
<dbReference type="PROSITE" id="PS00028">
    <property type="entry name" value="ZINC_FINGER_C2H2_1"/>
    <property type="match status" value="3"/>
</dbReference>
<dbReference type="GO" id="GO:0000981">
    <property type="term" value="F:DNA-binding transcription factor activity, RNA polymerase II-specific"/>
    <property type="evidence" value="ECO:0007669"/>
    <property type="project" value="TreeGrafter"/>
</dbReference>
<dbReference type="Pfam" id="PF00096">
    <property type="entry name" value="zf-C2H2"/>
    <property type="match status" value="2"/>
</dbReference>
<reference evidence="8" key="1">
    <citation type="submission" date="2022-03" db="EMBL/GenBank/DDBJ databases">
        <authorList>
            <person name="Martin C."/>
        </authorList>
    </citation>
    <scope>NUCLEOTIDE SEQUENCE</scope>
</reference>
<dbReference type="InterPro" id="IPR036236">
    <property type="entry name" value="Znf_C2H2_sf"/>
</dbReference>
<evidence type="ECO:0000256" key="4">
    <source>
        <dbReference type="ARBA" id="ARBA00022771"/>
    </source>
</evidence>
<evidence type="ECO:0000313" key="8">
    <source>
        <dbReference type="EMBL" id="CAH1778345.1"/>
    </source>
</evidence>
<comment type="caution">
    <text evidence="8">The sequence shown here is derived from an EMBL/GenBank/DDBJ whole genome shotgun (WGS) entry which is preliminary data.</text>
</comment>
<keyword evidence="5" id="KW-0862">Zinc</keyword>